<dbReference type="EMBL" id="JBBNAF010000007">
    <property type="protein sequence ID" value="KAK9127138.1"/>
    <property type="molecule type" value="Genomic_DNA"/>
</dbReference>
<accession>A0AAP0J478</accession>
<dbReference type="AlphaFoldDB" id="A0AAP0J478"/>
<comment type="caution">
    <text evidence="1">The sequence shown here is derived from an EMBL/GenBank/DDBJ whole genome shotgun (WGS) entry which is preliminary data.</text>
</comment>
<name>A0AAP0J478_9MAGN</name>
<reference evidence="1 2" key="1">
    <citation type="submission" date="2024-01" db="EMBL/GenBank/DDBJ databases">
        <title>Genome assemblies of Stephania.</title>
        <authorList>
            <person name="Yang L."/>
        </authorList>
    </citation>
    <scope>NUCLEOTIDE SEQUENCE [LARGE SCALE GENOMIC DNA]</scope>
    <source>
        <strain evidence="1">YNDBR</strain>
        <tissue evidence="1">Leaf</tissue>
    </source>
</reference>
<organism evidence="1 2">
    <name type="scientific">Stephania yunnanensis</name>
    <dbReference type="NCBI Taxonomy" id="152371"/>
    <lineage>
        <taxon>Eukaryota</taxon>
        <taxon>Viridiplantae</taxon>
        <taxon>Streptophyta</taxon>
        <taxon>Embryophyta</taxon>
        <taxon>Tracheophyta</taxon>
        <taxon>Spermatophyta</taxon>
        <taxon>Magnoliopsida</taxon>
        <taxon>Ranunculales</taxon>
        <taxon>Menispermaceae</taxon>
        <taxon>Menispermoideae</taxon>
        <taxon>Cissampelideae</taxon>
        <taxon>Stephania</taxon>
    </lineage>
</organism>
<protein>
    <submittedName>
        <fullName evidence="1">Uncharacterized protein</fullName>
    </submittedName>
</protein>
<proteinExistence type="predicted"/>
<sequence>MITTTINSLREQHQTISHACYITLHLSNAPLHDISTLLIQIWSLKIYTQQN</sequence>
<keyword evidence="2" id="KW-1185">Reference proteome</keyword>
<evidence type="ECO:0000313" key="1">
    <source>
        <dbReference type="EMBL" id="KAK9127138.1"/>
    </source>
</evidence>
<dbReference type="Proteomes" id="UP001420932">
    <property type="component" value="Unassembled WGS sequence"/>
</dbReference>
<gene>
    <name evidence="1" type="ORF">Syun_015935</name>
</gene>
<evidence type="ECO:0000313" key="2">
    <source>
        <dbReference type="Proteomes" id="UP001420932"/>
    </source>
</evidence>